<evidence type="ECO:0000313" key="3">
    <source>
        <dbReference type="Proteomes" id="UP000282674"/>
    </source>
</evidence>
<organism evidence="2 3">
    <name type="scientific">Actinomadura harenae</name>
    <dbReference type="NCBI Taxonomy" id="2483351"/>
    <lineage>
        <taxon>Bacteria</taxon>
        <taxon>Bacillati</taxon>
        <taxon>Actinomycetota</taxon>
        <taxon>Actinomycetes</taxon>
        <taxon>Streptosporangiales</taxon>
        <taxon>Thermomonosporaceae</taxon>
        <taxon>Actinomadura</taxon>
    </lineage>
</organism>
<dbReference type="EMBL" id="RFFG01000022">
    <property type="protein sequence ID" value="RMI43918.1"/>
    <property type="molecule type" value="Genomic_DNA"/>
</dbReference>
<gene>
    <name evidence="2" type="ORF">EBO15_14540</name>
</gene>
<feature type="region of interest" description="Disordered" evidence="1">
    <location>
        <begin position="468"/>
        <end position="494"/>
    </location>
</feature>
<name>A0A3M2M9V9_9ACTN</name>
<evidence type="ECO:0000313" key="2">
    <source>
        <dbReference type="EMBL" id="RMI43918.1"/>
    </source>
</evidence>
<keyword evidence="3" id="KW-1185">Reference proteome</keyword>
<proteinExistence type="predicted"/>
<sequence>MATFGQLAAVADRHRSEVHEALRHPDITVRAGRPGSLNELGRLARVLTRYTDRIAHGFGLPSDDGAHARDIARRAGASLRHATAYLDRARPEPEQNTTLAQNLRASAVALGCGLDLLSTHLPSPDSGRNPTSVAAVISAPDTAGDLFRLINKHATTAGRLALNSGPITRPAGQFLLRAAALTGMFGHTPTRDTGLNAVALPGTPDRIPPEADEDRDQLIAGIDASVRRLDASQAEGSVTTWRYLARAAAITHQLDRHLLCVLRVRLEELGQSQTADQLWPVIKSMHHTALRWRNVTRVWHELTTDHQGPEIGPATDASDLILRLGRLGYTDPAWRPGHRAQPATTDPAQLAPTMSEVTRIGLTVITTLGVCDQIAEQHRRAINDLVRTGRLTATNPKAVSHRREIDKLRHHYPANRTAGRQVISRLAHLLHANTPDLGSEATLTLRSAALPSPAALAGADCPLPALTEETLNASPPAPAPFHQPTHPHRPSPHL</sequence>
<feature type="compositionally biased region" description="Basic residues" evidence="1">
    <location>
        <begin position="485"/>
        <end position="494"/>
    </location>
</feature>
<dbReference type="AlphaFoldDB" id="A0A3M2M9V9"/>
<reference evidence="2 3" key="1">
    <citation type="submission" date="2018-10" db="EMBL/GenBank/DDBJ databases">
        <title>Isolation from soil.</title>
        <authorList>
            <person name="Hu J."/>
        </authorList>
    </citation>
    <scope>NUCLEOTIDE SEQUENCE [LARGE SCALE GENOMIC DNA]</scope>
    <source>
        <strain evidence="2 3">NEAU-Ht49</strain>
    </source>
</reference>
<accession>A0A3M2M9V9</accession>
<protein>
    <submittedName>
        <fullName evidence="2">Uncharacterized protein</fullName>
    </submittedName>
</protein>
<dbReference type="Proteomes" id="UP000282674">
    <property type="component" value="Unassembled WGS sequence"/>
</dbReference>
<comment type="caution">
    <text evidence="2">The sequence shown here is derived from an EMBL/GenBank/DDBJ whole genome shotgun (WGS) entry which is preliminary data.</text>
</comment>
<evidence type="ECO:0000256" key="1">
    <source>
        <dbReference type="SAM" id="MobiDB-lite"/>
    </source>
</evidence>